<protein>
    <recommendedName>
        <fullName evidence="3">DUF3168 domain-containing protein</fullName>
    </recommendedName>
</protein>
<evidence type="ECO:0008006" key="3">
    <source>
        <dbReference type="Google" id="ProtNLM"/>
    </source>
</evidence>
<dbReference type="InterPro" id="IPR021508">
    <property type="entry name" value="Gp17-like"/>
</dbReference>
<dbReference type="AlphaFoldDB" id="A0A1U7JEM1"/>
<dbReference type="Proteomes" id="UP000185783">
    <property type="component" value="Unassembled WGS sequence"/>
</dbReference>
<proteinExistence type="predicted"/>
<reference evidence="1 2" key="1">
    <citation type="submission" date="2016-03" db="EMBL/GenBank/DDBJ databases">
        <title>Genome sequence of Nesiotobacter sp. nov., a moderately halophilic alphaproteobacterium isolated from the Yellow Sea, China.</title>
        <authorList>
            <person name="Zhang G."/>
            <person name="Zhang R."/>
        </authorList>
    </citation>
    <scope>NUCLEOTIDE SEQUENCE [LARGE SCALE GENOMIC DNA]</scope>
    <source>
        <strain evidence="1 2">WB1-6</strain>
    </source>
</reference>
<gene>
    <name evidence="1" type="ORF">A3843_15960</name>
</gene>
<evidence type="ECO:0000313" key="2">
    <source>
        <dbReference type="Proteomes" id="UP000185783"/>
    </source>
</evidence>
<sequence length="133" mass="14255">MSQSIFRDAVITALRTDTALLALMDNDEGRIVDGAPAFIHLPYLSLSQVQSQSLTGNPADGDRVRFTIEAYSRALTRSDVAALGARVTDVLTAGALTTGSGGQVLVLAVTQEISLQRDRRTWRARLAGRAVVE</sequence>
<dbReference type="Pfam" id="PF11367">
    <property type="entry name" value="Tail_completion_gp17"/>
    <property type="match status" value="1"/>
</dbReference>
<organism evidence="1 2">
    <name type="scientific">Pseudovibrio exalbescens</name>
    <dbReference type="NCBI Taxonomy" id="197461"/>
    <lineage>
        <taxon>Bacteria</taxon>
        <taxon>Pseudomonadati</taxon>
        <taxon>Pseudomonadota</taxon>
        <taxon>Alphaproteobacteria</taxon>
        <taxon>Hyphomicrobiales</taxon>
        <taxon>Stappiaceae</taxon>
        <taxon>Pseudovibrio</taxon>
    </lineage>
</organism>
<keyword evidence="2" id="KW-1185">Reference proteome</keyword>
<accession>A0A1U7JEM1</accession>
<dbReference type="Gene3D" id="3.30.2000.30">
    <property type="match status" value="1"/>
</dbReference>
<name>A0A1U7JEM1_9HYPH</name>
<dbReference type="InterPro" id="IPR053745">
    <property type="entry name" value="Viral_Tail_Comp_sf"/>
</dbReference>
<dbReference type="EMBL" id="LVVZ01000022">
    <property type="protein sequence ID" value="OKL43200.1"/>
    <property type="molecule type" value="Genomic_DNA"/>
</dbReference>
<comment type="caution">
    <text evidence="1">The sequence shown here is derived from an EMBL/GenBank/DDBJ whole genome shotgun (WGS) entry which is preliminary data.</text>
</comment>
<evidence type="ECO:0000313" key="1">
    <source>
        <dbReference type="EMBL" id="OKL43200.1"/>
    </source>
</evidence>
<dbReference type="RefSeq" id="WP_028482993.1">
    <property type="nucleotide sequence ID" value="NZ_LVVZ01000022.1"/>
</dbReference>
<dbReference type="STRING" id="197461.A3843_15960"/>